<evidence type="ECO:0000313" key="2">
    <source>
        <dbReference type="Proteomes" id="UP000501812"/>
    </source>
</evidence>
<dbReference type="Proteomes" id="UP000501812">
    <property type="component" value="Chromosome"/>
</dbReference>
<dbReference type="KEGG" id="luo:HHL09_08815"/>
<dbReference type="Gene3D" id="3.40.30.10">
    <property type="entry name" value="Glutaredoxin"/>
    <property type="match status" value="1"/>
</dbReference>
<accession>A0A858RGB4</accession>
<proteinExistence type="predicted"/>
<evidence type="ECO:0000313" key="1">
    <source>
        <dbReference type="EMBL" id="QJE95877.1"/>
    </source>
</evidence>
<dbReference type="EMBL" id="CP051774">
    <property type="protein sequence ID" value="QJE95877.1"/>
    <property type="molecule type" value="Genomic_DNA"/>
</dbReference>
<dbReference type="SUPFAM" id="SSF52833">
    <property type="entry name" value="Thioredoxin-like"/>
    <property type="match status" value="1"/>
</dbReference>
<dbReference type="InterPro" id="IPR036249">
    <property type="entry name" value="Thioredoxin-like_sf"/>
</dbReference>
<reference evidence="1 2" key="1">
    <citation type="submission" date="2020-04" db="EMBL/GenBank/DDBJ databases">
        <title>Luteolibacter sp. G-1-1-1 isolated from soil.</title>
        <authorList>
            <person name="Dahal R.H."/>
        </authorList>
    </citation>
    <scope>NUCLEOTIDE SEQUENCE [LARGE SCALE GENOMIC DNA]</scope>
    <source>
        <strain evidence="1 2">G-1-1-1</strain>
    </source>
</reference>
<sequence length="259" mass="29675">MSTQSSTLEPEATLENHPVVSREKWLAARKELLKKEKELYRTRDRLCAQRRELPWVKVDENYIFDGPEGKVTLSDLFRGRSQLIIYHFMFGPGWKEGCGGCSFLCDHFDSARLHFEHRDVAFAAVSRAPLAEFAGFKKRMGWKFPWVSSANNDFNYDYHVSFTEEQVAKGDASYNYAPETEAGESHGMSVFYKNEAGEIFHTYSTYARGGEEALTTFMMMDLTPKGRNEEGTMSWVRLHDTYDESEKSPCGCSSKEDKA</sequence>
<dbReference type="Pfam" id="PF05988">
    <property type="entry name" value="DUF899"/>
    <property type="match status" value="1"/>
</dbReference>
<dbReference type="InterPro" id="IPR010296">
    <property type="entry name" value="DUF899_thioredox"/>
</dbReference>
<dbReference type="RefSeq" id="WP_169454190.1">
    <property type="nucleotide sequence ID" value="NZ_CP051774.1"/>
</dbReference>
<keyword evidence="2" id="KW-1185">Reference proteome</keyword>
<dbReference type="AlphaFoldDB" id="A0A858RGB4"/>
<name>A0A858RGB4_9BACT</name>
<protein>
    <submittedName>
        <fullName evidence="1">DUF899 family protein</fullName>
    </submittedName>
</protein>
<organism evidence="1 2">
    <name type="scientific">Luteolibacter luteus</name>
    <dbReference type="NCBI Taxonomy" id="2728835"/>
    <lineage>
        <taxon>Bacteria</taxon>
        <taxon>Pseudomonadati</taxon>
        <taxon>Verrucomicrobiota</taxon>
        <taxon>Verrucomicrobiia</taxon>
        <taxon>Verrucomicrobiales</taxon>
        <taxon>Verrucomicrobiaceae</taxon>
        <taxon>Luteolibacter</taxon>
    </lineage>
</organism>
<gene>
    <name evidence="1" type="ORF">HHL09_08815</name>
</gene>